<feature type="region of interest" description="Disordered" evidence="1">
    <location>
        <begin position="619"/>
        <end position="992"/>
    </location>
</feature>
<evidence type="ECO:0000313" key="3">
    <source>
        <dbReference type="EMBL" id="PKY04686.1"/>
    </source>
</evidence>
<dbReference type="EMBL" id="MSFM01000005">
    <property type="protein sequence ID" value="PKY04686.1"/>
    <property type="molecule type" value="Genomic_DNA"/>
</dbReference>
<evidence type="ECO:0000259" key="2">
    <source>
        <dbReference type="Pfam" id="PF10407"/>
    </source>
</evidence>
<dbReference type="GeneID" id="36548653"/>
<feature type="region of interest" description="Disordered" evidence="1">
    <location>
        <begin position="170"/>
        <end position="557"/>
    </location>
</feature>
<feature type="compositionally biased region" description="Polar residues" evidence="1">
    <location>
        <begin position="486"/>
        <end position="502"/>
    </location>
</feature>
<feature type="compositionally biased region" description="Acidic residues" evidence="1">
    <location>
        <begin position="843"/>
        <end position="873"/>
    </location>
</feature>
<feature type="compositionally biased region" description="Acidic residues" evidence="1">
    <location>
        <begin position="320"/>
        <end position="368"/>
    </location>
</feature>
<feature type="compositionally biased region" description="Polar residues" evidence="1">
    <location>
        <begin position="212"/>
        <end position="224"/>
    </location>
</feature>
<feature type="domain" description="Nucleolar protein Dnt1-like N-terminal" evidence="2">
    <location>
        <begin position="49"/>
        <end position="107"/>
    </location>
</feature>
<dbReference type="Proteomes" id="UP000234254">
    <property type="component" value="Unassembled WGS sequence"/>
</dbReference>
<feature type="compositionally biased region" description="Polar residues" evidence="1">
    <location>
        <begin position="900"/>
        <end position="913"/>
    </location>
</feature>
<feature type="compositionally biased region" description="Basic and acidic residues" evidence="1">
    <location>
        <begin position="266"/>
        <end position="282"/>
    </location>
</feature>
<evidence type="ECO:0000313" key="4">
    <source>
        <dbReference type="Proteomes" id="UP000234254"/>
    </source>
</evidence>
<feature type="compositionally biased region" description="Low complexity" evidence="1">
    <location>
        <begin position="822"/>
        <end position="837"/>
    </location>
</feature>
<reference evidence="3" key="1">
    <citation type="submission" date="2016-12" db="EMBL/GenBank/DDBJ databases">
        <title>The genomes of Aspergillus section Nigri reveals drivers in fungal speciation.</title>
        <authorList>
            <consortium name="DOE Joint Genome Institute"/>
            <person name="Vesth T.C."/>
            <person name="Nybo J."/>
            <person name="Theobald S."/>
            <person name="Brandl J."/>
            <person name="Frisvad J.C."/>
            <person name="Nielsen K.F."/>
            <person name="Lyhne E.K."/>
            <person name="Kogle M.E."/>
            <person name="Kuo A."/>
            <person name="Riley R."/>
            <person name="Clum A."/>
            <person name="Nolan M."/>
            <person name="Lipzen A."/>
            <person name="Salamov A."/>
            <person name="Henrissat B."/>
            <person name="Wiebenga A."/>
            <person name="De vries R.P."/>
            <person name="Grigoriev I.V."/>
            <person name="Mortensen U.H."/>
            <person name="Andersen M.R."/>
            <person name="Baker S.E."/>
        </authorList>
    </citation>
    <scope>NUCLEOTIDE SEQUENCE</scope>
    <source>
        <strain evidence="3">IBT 28561</strain>
    </source>
</reference>
<dbReference type="VEuPathDB" id="FungiDB:P168DRAFT_326488"/>
<feature type="compositionally biased region" description="Basic and acidic residues" evidence="1">
    <location>
        <begin position="185"/>
        <end position="205"/>
    </location>
</feature>
<name>A0A2I1D495_ASPC2</name>
<protein>
    <recommendedName>
        <fullName evidence="2">Nucleolar protein Dnt1-like N-terminal domain-containing protein</fullName>
    </recommendedName>
</protein>
<feature type="compositionally biased region" description="Basic residues" evidence="1">
    <location>
        <begin position="983"/>
        <end position="992"/>
    </location>
</feature>
<dbReference type="RefSeq" id="XP_024693280.1">
    <property type="nucleotide sequence ID" value="XM_024841129.1"/>
</dbReference>
<dbReference type="OrthoDB" id="4227586at2759"/>
<dbReference type="AlphaFoldDB" id="A0A2I1D495"/>
<proteinExistence type="predicted"/>
<gene>
    <name evidence="3" type="ORF">P168DRAFT_326488</name>
</gene>
<comment type="caution">
    <text evidence="3">The sequence shown here is derived from an EMBL/GenBank/DDBJ whole genome shotgun (WGS) entry which is preliminary data.</text>
</comment>
<sequence length="992" mass="108023">MVFLRLTVKVYPREQTQSSGSFFRHLIGERDNNDSAANGAAKKPASFLLVLPDPEEITLGGLAGRIQEKWRKLRPEAEPLEIKKLLDDDHDSEDLDPDLTVADVFVDHGKGAADKLDQRRTVRVIQRPASQAPVRFPSVSLDWDAAAQDYERQAQVKQETMAKMMNLKTIHEDPDLESGSAIDGRISDDDAREVPMSSVEREDAPRSLPRWGTQSSAPGDNQGRTVAPTPERHRMESQELGDWPRPSPTATRGAPRPGSTGVAPQRSEHARKSTDKHAKLDLKSQSQQTANGSVSPLTTRKSASQPLPKLTDPLDTAAAESDDEDEEGSEEDGSGEEVSEEEGSEEGSEEESEEEGSGAEESETESQEDVPMTDAPQTNNDTPAKASATRTPHAEPTADTSTPQRGAESRKRKKSDESLPPNKERRLEPTSIPTSEPHIHATPNGALSPETPRAPHSALRKEAHRAPERRSVSFAEGEDIIAASAPKSTPLSSQQPDSVKSSNGDRKEPEDSRDDTAAAKNGAPPSQSDAEHQPENKDEPTNPDREKRLQELAGIDTQVDRATKRHLGNVVKILKKLRAALNVSINNEYSNRLRNKTRFETSMKNINSLRAELAAAIPSGVDLDESGPEDSAPKKPASKRSSSKGSDSKNSSARSRRRSPGPFADESSEGEWNPIPKQPIWAAVNNTESRYAAAARRAASNSATSTPRSQSESQSQLEPQSQKSQGQPEAPTSAPTSAQGPTRKIRQSTGTTRSQGSDDEFELRPTQSPHRPGAPRPNGSQSQGRGQKSSRDLLNLFSDDEHQEEGQPAQEPEENPTPTPAKNQSQTQSQNQKQNQETQHDEESTDSASETESESESEADSESEEEEEEEEEVAAPPPSKPDPPRRASAPSQPPSSQPAGSQTARQSQPNRLSLKSLIRDQKNEQQARTQSQAAQRTERKNIFSGPSDSESEDESESESESDSDSDSDSSNDGGDIMSSGHVSKLRQARKRN</sequence>
<feature type="compositionally biased region" description="Basic and acidic residues" evidence="1">
    <location>
        <begin position="414"/>
        <end position="428"/>
    </location>
</feature>
<keyword evidence="4" id="KW-1185">Reference proteome</keyword>
<feature type="compositionally biased region" description="Acidic residues" evidence="1">
    <location>
        <begin position="949"/>
        <end position="969"/>
    </location>
</feature>
<feature type="compositionally biased region" description="Polar residues" evidence="1">
    <location>
        <begin position="283"/>
        <end position="305"/>
    </location>
</feature>
<dbReference type="Pfam" id="PF10407">
    <property type="entry name" value="Cytokin_check_N"/>
    <property type="match status" value="1"/>
</dbReference>
<accession>A0A2I1D495</accession>
<feature type="compositionally biased region" description="Low complexity" evidence="1">
    <location>
        <begin position="689"/>
        <end position="725"/>
    </location>
</feature>
<feature type="compositionally biased region" description="Low complexity" evidence="1">
    <location>
        <begin position="926"/>
        <end position="935"/>
    </location>
</feature>
<organism evidence="3 4">
    <name type="scientific">Aspergillus campestris (strain IBT 28561)</name>
    <dbReference type="NCBI Taxonomy" id="1392248"/>
    <lineage>
        <taxon>Eukaryota</taxon>
        <taxon>Fungi</taxon>
        <taxon>Dikarya</taxon>
        <taxon>Ascomycota</taxon>
        <taxon>Pezizomycotina</taxon>
        <taxon>Eurotiomycetes</taxon>
        <taxon>Eurotiomycetidae</taxon>
        <taxon>Eurotiales</taxon>
        <taxon>Aspergillaceae</taxon>
        <taxon>Aspergillus</taxon>
        <taxon>Aspergillus subgen. Circumdati</taxon>
    </lineage>
</organism>
<feature type="compositionally biased region" description="Basic and acidic residues" evidence="1">
    <location>
        <begin position="503"/>
        <end position="517"/>
    </location>
</feature>
<evidence type="ECO:0000256" key="1">
    <source>
        <dbReference type="SAM" id="MobiDB-lite"/>
    </source>
</evidence>
<feature type="compositionally biased region" description="Basic and acidic residues" evidence="1">
    <location>
        <begin position="529"/>
        <end position="550"/>
    </location>
</feature>
<feature type="compositionally biased region" description="Basic and acidic residues" evidence="1">
    <location>
        <begin position="459"/>
        <end position="471"/>
    </location>
</feature>
<dbReference type="InterPro" id="IPR018844">
    <property type="entry name" value="Dnt1-like_N"/>
</dbReference>
<feature type="compositionally biased region" description="Low complexity" evidence="1">
    <location>
        <begin position="643"/>
        <end position="653"/>
    </location>
</feature>